<dbReference type="Proteomes" id="UP000445309">
    <property type="component" value="Unassembled WGS sequence"/>
</dbReference>
<name>A0A6N4XPR7_9FLAO</name>
<sequence length="134" mass="15763">MTNNILKNIDNKSFVEANEDILKICRKKIKLSLEDIGFILNFKEKELVNSFFYEYALFDHKDFVFIENFINSNLDNNNKDFVSDLIYIALDFGLDLNYTKILSLLIIKKEDKDLIVLACLEYLHKNIKLTRCAL</sequence>
<evidence type="ECO:0000313" key="2">
    <source>
        <dbReference type="Proteomes" id="UP000445309"/>
    </source>
</evidence>
<dbReference type="RefSeq" id="WP_162073283.1">
    <property type="nucleotide sequence ID" value="NZ_CACVBY010000048.1"/>
</dbReference>
<organism evidence="1 2">
    <name type="scientific">Chryseobacterium fistulae</name>
    <dbReference type="NCBI Taxonomy" id="2675058"/>
    <lineage>
        <taxon>Bacteria</taxon>
        <taxon>Pseudomonadati</taxon>
        <taxon>Bacteroidota</taxon>
        <taxon>Flavobacteriia</taxon>
        <taxon>Flavobacteriales</taxon>
        <taxon>Weeksellaceae</taxon>
        <taxon>Chryseobacterium group</taxon>
        <taxon>Chryseobacterium</taxon>
    </lineage>
</organism>
<gene>
    <name evidence="1" type="ORF">CHRY9393_02155</name>
</gene>
<proteinExistence type="predicted"/>
<keyword evidence="2" id="KW-1185">Reference proteome</keyword>
<dbReference type="EMBL" id="CACVBY010000048">
    <property type="protein sequence ID" value="CAA7389496.1"/>
    <property type="molecule type" value="Genomic_DNA"/>
</dbReference>
<dbReference type="AlphaFoldDB" id="A0A6N4XPR7"/>
<protein>
    <submittedName>
        <fullName evidence="1">Uncharacterized protein</fullName>
    </submittedName>
</protein>
<reference evidence="1 2" key="1">
    <citation type="submission" date="2020-01" db="EMBL/GenBank/DDBJ databases">
        <authorList>
            <person name="Rodrigo-Torres L."/>
            <person name="Arahal R. D."/>
            <person name="Lucena T."/>
        </authorList>
    </citation>
    <scope>NUCLEOTIDE SEQUENCE [LARGE SCALE GENOMIC DNA]</scope>
    <source>
        <strain evidence="1 2">CECT 9393</strain>
    </source>
</reference>
<accession>A0A6N4XPR7</accession>
<evidence type="ECO:0000313" key="1">
    <source>
        <dbReference type="EMBL" id="CAA7389496.1"/>
    </source>
</evidence>